<feature type="region of interest" description="Disordered" evidence="8">
    <location>
        <begin position="268"/>
        <end position="292"/>
    </location>
</feature>
<reference evidence="11" key="1">
    <citation type="submission" date="2020-10" db="EMBL/GenBank/DDBJ databases">
        <authorList>
            <person name="Gilroy R."/>
        </authorList>
    </citation>
    <scope>NUCLEOTIDE SEQUENCE</scope>
    <source>
        <strain evidence="11">1370</strain>
    </source>
</reference>
<keyword evidence="6 9" id="KW-0472">Membrane</keyword>
<dbReference type="PROSITE" id="PS51779">
    <property type="entry name" value="POTRA"/>
    <property type="match status" value="1"/>
</dbReference>
<evidence type="ECO:0000256" key="1">
    <source>
        <dbReference type="ARBA" id="ARBA00004370"/>
    </source>
</evidence>
<dbReference type="Gene3D" id="3.10.20.310">
    <property type="entry name" value="membrane protein fhac"/>
    <property type="match status" value="1"/>
</dbReference>
<dbReference type="AlphaFoldDB" id="A0A9D1NRQ4"/>
<dbReference type="InterPro" id="IPR013685">
    <property type="entry name" value="POTRA_FtsQ_type"/>
</dbReference>
<gene>
    <name evidence="11" type="ORF">IAD28_06560</name>
</gene>
<comment type="subcellular location">
    <subcellularLocation>
        <location evidence="1">Membrane</location>
    </subcellularLocation>
</comment>
<keyword evidence="3" id="KW-0132">Cell division</keyword>
<evidence type="ECO:0000256" key="8">
    <source>
        <dbReference type="SAM" id="MobiDB-lite"/>
    </source>
</evidence>
<evidence type="ECO:0000256" key="2">
    <source>
        <dbReference type="ARBA" id="ARBA00022475"/>
    </source>
</evidence>
<dbReference type="InterPro" id="IPR034746">
    <property type="entry name" value="POTRA"/>
</dbReference>
<evidence type="ECO:0000256" key="9">
    <source>
        <dbReference type="SAM" id="Phobius"/>
    </source>
</evidence>
<proteinExistence type="predicted"/>
<sequence length="292" mass="32959">MKDVVKSQPQNKQAGRRRKRRGNRSLYYLLIFLAAFFVVFILSRTVLFRIGELSVTGNSRYTAAQILAAGNLQEGKNMFGINIDRTEQRIKDALVYIEDISITRRLPDRLEVAVTEAQPFACCQYEGSRYAVISRSGRFLETEQASPRGELMQIYGIEPVEAALGNTLESHDPNKLSILYELLDAIDRICPGKITYIDITDRTDILIGYGGRIDIEFGSSLDYEYKLEYITAIIEDKLTPEDSGRIIYHSATAGASFITNEDLEAMEEDLKRRQEQSLANSRTEEEASDGEG</sequence>
<comment type="caution">
    <text evidence="11">The sequence shown here is derived from an EMBL/GenBank/DDBJ whole genome shotgun (WGS) entry which is preliminary data.</text>
</comment>
<feature type="domain" description="POTRA" evidence="10">
    <location>
        <begin position="48"/>
        <end position="117"/>
    </location>
</feature>
<dbReference type="PANTHER" id="PTHR37820:SF1">
    <property type="entry name" value="CELL DIVISION PROTEIN FTSQ"/>
    <property type="match status" value="1"/>
</dbReference>
<dbReference type="GO" id="GO:0051301">
    <property type="term" value="P:cell division"/>
    <property type="evidence" value="ECO:0007669"/>
    <property type="project" value="UniProtKB-KW"/>
</dbReference>
<keyword evidence="2" id="KW-1003">Cell membrane</keyword>
<evidence type="ECO:0000256" key="7">
    <source>
        <dbReference type="ARBA" id="ARBA00023306"/>
    </source>
</evidence>
<organism evidence="11 12">
    <name type="scientific">Candidatus Faeciplasma avium</name>
    <dbReference type="NCBI Taxonomy" id="2840798"/>
    <lineage>
        <taxon>Bacteria</taxon>
        <taxon>Bacillati</taxon>
        <taxon>Bacillota</taxon>
        <taxon>Clostridia</taxon>
        <taxon>Eubacteriales</taxon>
        <taxon>Oscillospiraceae</taxon>
        <taxon>Oscillospiraceae incertae sedis</taxon>
        <taxon>Candidatus Faeciplasma</taxon>
    </lineage>
</organism>
<reference evidence="11" key="2">
    <citation type="journal article" date="2021" name="PeerJ">
        <title>Extensive microbial diversity within the chicken gut microbiome revealed by metagenomics and culture.</title>
        <authorList>
            <person name="Gilroy R."/>
            <person name="Ravi A."/>
            <person name="Getino M."/>
            <person name="Pursley I."/>
            <person name="Horton D.L."/>
            <person name="Alikhan N.F."/>
            <person name="Baker D."/>
            <person name="Gharbi K."/>
            <person name="Hall N."/>
            <person name="Watson M."/>
            <person name="Adriaenssens E.M."/>
            <person name="Foster-Nyarko E."/>
            <person name="Jarju S."/>
            <person name="Secka A."/>
            <person name="Antonio M."/>
            <person name="Oren A."/>
            <person name="Chaudhuri R.R."/>
            <person name="La Ragione R."/>
            <person name="Hildebrand F."/>
            <person name="Pallen M.J."/>
        </authorList>
    </citation>
    <scope>NUCLEOTIDE SEQUENCE</scope>
    <source>
        <strain evidence="11">1370</strain>
    </source>
</reference>
<dbReference type="EMBL" id="DVOL01000093">
    <property type="protein sequence ID" value="HIV11333.1"/>
    <property type="molecule type" value="Genomic_DNA"/>
</dbReference>
<feature type="transmembrane region" description="Helical" evidence="9">
    <location>
        <begin position="26"/>
        <end position="47"/>
    </location>
</feature>
<evidence type="ECO:0000256" key="5">
    <source>
        <dbReference type="ARBA" id="ARBA00022989"/>
    </source>
</evidence>
<name>A0A9D1NRQ4_9FIRM</name>
<dbReference type="InterPro" id="IPR050487">
    <property type="entry name" value="FtsQ_DivIB"/>
</dbReference>
<protein>
    <submittedName>
        <fullName evidence="11">FtsQ-type POTRA domain-containing protein</fullName>
    </submittedName>
</protein>
<evidence type="ECO:0000256" key="4">
    <source>
        <dbReference type="ARBA" id="ARBA00022692"/>
    </source>
</evidence>
<evidence type="ECO:0000256" key="3">
    <source>
        <dbReference type="ARBA" id="ARBA00022618"/>
    </source>
</evidence>
<dbReference type="PANTHER" id="PTHR37820">
    <property type="entry name" value="CELL DIVISION PROTEIN DIVIB"/>
    <property type="match status" value="1"/>
</dbReference>
<accession>A0A9D1NRQ4</accession>
<dbReference type="Pfam" id="PF08478">
    <property type="entry name" value="POTRA_1"/>
    <property type="match status" value="1"/>
</dbReference>
<keyword evidence="4 9" id="KW-0812">Transmembrane</keyword>
<evidence type="ECO:0000259" key="10">
    <source>
        <dbReference type="PROSITE" id="PS51779"/>
    </source>
</evidence>
<dbReference type="Proteomes" id="UP000823960">
    <property type="component" value="Unassembled WGS sequence"/>
</dbReference>
<evidence type="ECO:0000313" key="12">
    <source>
        <dbReference type="Proteomes" id="UP000823960"/>
    </source>
</evidence>
<evidence type="ECO:0000256" key="6">
    <source>
        <dbReference type="ARBA" id="ARBA00023136"/>
    </source>
</evidence>
<evidence type="ECO:0000313" key="11">
    <source>
        <dbReference type="EMBL" id="HIV11333.1"/>
    </source>
</evidence>
<keyword evidence="5 9" id="KW-1133">Transmembrane helix</keyword>
<keyword evidence="7" id="KW-0131">Cell cycle</keyword>
<dbReference type="GO" id="GO:0005886">
    <property type="term" value="C:plasma membrane"/>
    <property type="evidence" value="ECO:0007669"/>
    <property type="project" value="TreeGrafter"/>
</dbReference>